<dbReference type="GO" id="GO:0016757">
    <property type="term" value="F:glycosyltransferase activity"/>
    <property type="evidence" value="ECO:0007669"/>
    <property type="project" value="UniProtKB-KW"/>
</dbReference>
<dbReference type="PANTHER" id="PTHR43685">
    <property type="entry name" value="GLYCOSYLTRANSFERASE"/>
    <property type="match status" value="1"/>
</dbReference>
<proteinExistence type="inferred from homology"/>
<name>A0A7S9DW30_9ALTE</name>
<evidence type="ECO:0000256" key="2">
    <source>
        <dbReference type="ARBA" id="ARBA00022676"/>
    </source>
</evidence>
<evidence type="ECO:0000259" key="4">
    <source>
        <dbReference type="Pfam" id="PF00535"/>
    </source>
</evidence>
<dbReference type="KEGG" id="smaa:IT774_12445"/>
<keyword evidence="6" id="KW-1185">Reference proteome</keyword>
<evidence type="ECO:0000313" key="6">
    <source>
        <dbReference type="Proteomes" id="UP000595095"/>
    </source>
</evidence>
<dbReference type="InterPro" id="IPR029063">
    <property type="entry name" value="SAM-dependent_MTases_sf"/>
</dbReference>
<evidence type="ECO:0000256" key="1">
    <source>
        <dbReference type="ARBA" id="ARBA00006739"/>
    </source>
</evidence>
<sequence>MSAELTALMTTFNSASYITEAIDSILAQSFTDFELLILDDGSSDETVELIKVFDDPRIRLIENQENKGVGFRLNQALRYINSPYIVKTDADDINLPERFEAQLSHLKLSGADINKCYIEYFADSPSVANSERFINFVQTKQPLLNSIDSSNKIHCELPRWLCFLHASYMAKTEAIKQAGYPAKRMFEDYGMFYRLLEKGYIFDCVASVLVKIRVSDTSITATASTGDLDEGMNTLVSIKWPYIAKLAQNGPLFIYGSGGGARSLKRVLEQRNMHIQGFIEKDKMPDAEVVEGLPVVTLDETLYDCPAAKVIVAAQPVRAEVCAVLNHNAMLEWQDYIVIN</sequence>
<feature type="domain" description="Glycosyltransferase 2-like" evidence="4">
    <location>
        <begin position="7"/>
        <end position="125"/>
    </location>
</feature>
<dbReference type="SUPFAM" id="SSF53448">
    <property type="entry name" value="Nucleotide-diphospho-sugar transferases"/>
    <property type="match status" value="1"/>
</dbReference>
<dbReference type="InterPro" id="IPR001173">
    <property type="entry name" value="Glyco_trans_2-like"/>
</dbReference>
<dbReference type="Pfam" id="PF00535">
    <property type="entry name" value="Glycos_transf_2"/>
    <property type="match status" value="1"/>
</dbReference>
<keyword evidence="3 5" id="KW-0808">Transferase</keyword>
<evidence type="ECO:0000313" key="5">
    <source>
        <dbReference type="EMBL" id="QPG04958.1"/>
    </source>
</evidence>
<keyword evidence="2" id="KW-0328">Glycosyltransferase</keyword>
<comment type="similarity">
    <text evidence="1">Belongs to the glycosyltransferase 2 family.</text>
</comment>
<accession>A0A7S9DW30</accession>
<dbReference type="RefSeq" id="WP_195810049.1">
    <property type="nucleotide sequence ID" value="NZ_CP064795.1"/>
</dbReference>
<gene>
    <name evidence="5" type="ORF">IT774_12445</name>
</gene>
<dbReference type="EMBL" id="CP064795">
    <property type="protein sequence ID" value="QPG04958.1"/>
    <property type="molecule type" value="Genomic_DNA"/>
</dbReference>
<dbReference type="InterPro" id="IPR029044">
    <property type="entry name" value="Nucleotide-diphossugar_trans"/>
</dbReference>
<dbReference type="Gene3D" id="3.90.550.10">
    <property type="entry name" value="Spore Coat Polysaccharide Biosynthesis Protein SpsA, Chain A"/>
    <property type="match status" value="1"/>
</dbReference>
<evidence type="ECO:0000256" key="3">
    <source>
        <dbReference type="ARBA" id="ARBA00022679"/>
    </source>
</evidence>
<dbReference type="AlphaFoldDB" id="A0A7S9DW30"/>
<reference evidence="5 6" key="1">
    <citation type="submission" date="2020-11" db="EMBL/GenBank/DDBJ databases">
        <title>Complete genome sequence for Salinimonas sp. strain G2-b.</title>
        <authorList>
            <person name="Park S.-J."/>
        </authorList>
    </citation>
    <scope>NUCLEOTIDE SEQUENCE [LARGE SCALE GENOMIC DNA]</scope>
    <source>
        <strain evidence="5 6">G2-b</strain>
    </source>
</reference>
<dbReference type="InterPro" id="IPR050834">
    <property type="entry name" value="Glycosyltransf_2"/>
</dbReference>
<protein>
    <submittedName>
        <fullName evidence="5">Glycosyltransferase</fullName>
    </submittedName>
</protein>
<organism evidence="5 6">
    <name type="scientific">Salinimonas marina</name>
    <dbReference type="NCBI Taxonomy" id="2785918"/>
    <lineage>
        <taxon>Bacteria</taxon>
        <taxon>Pseudomonadati</taxon>
        <taxon>Pseudomonadota</taxon>
        <taxon>Gammaproteobacteria</taxon>
        <taxon>Alteromonadales</taxon>
        <taxon>Alteromonadaceae</taxon>
        <taxon>Alteromonas/Salinimonas group</taxon>
        <taxon>Salinimonas</taxon>
    </lineage>
</organism>
<dbReference type="SUPFAM" id="SSF53335">
    <property type="entry name" value="S-adenosyl-L-methionine-dependent methyltransferases"/>
    <property type="match status" value="1"/>
</dbReference>
<dbReference type="PANTHER" id="PTHR43685:SF5">
    <property type="entry name" value="GLYCOSYLTRANSFERASE EPSE-RELATED"/>
    <property type="match status" value="1"/>
</dbReference>
<dbReference type="Proteomes" id="UP000595095">
    <property type="component" value="Chromosome"/>
</dbReference>